<dbReference type="InterPro" id="IPR021352">
    <property type="entry name" value="DUF2971"/>
</dbReference>
<accession>A0ABT5V3N1</accession>
<dbReference type="Pfam" id="PF11185">
    <property type="entry name" value="DUF2971"/>
    <property type="match status" value="1"/>
</dbReference>
<protein>
    <submittedName>
        <fullName evidence="1">DUF2971 domain-containing protein</fullName>
    </submittedName>
</protein>
<organism evidence="1 2">
    <name type="scientific">Vibrio chanodichtyis</name>
    <dbReference type="NCBI Taxonomy" id="3027932"/>
    <lineage>
        <taxon>Bacteria</taxon>
        <taxon>Pseudomonadati</taxon>
        <taxon>Pseudomonadota</taxon>
        <taxon>Gammaproteobacteria</taxon>
        <taxon>Vibrionales</taxon>
        <taxon>Vibrionaceae</taxon>
        <taxon>Vibrio</taxon>
    </lineage>
</organism>
<proteinExistence type="predicted"/>
<dbReference type="RefSeq" id="WP_274723721.1">
    <property type="nucleotide sequence ID" value="NZ_JARBFT010000030.1"/>
</dbReference>
<keyword evidence="2" id="KW-1185">Reference proteome</keyword>
<name>A0ABT5V3N1_9VIBR</name>
<evidence type="ECO:0000313" key="2">
    <source>
        <dbReference type="Proteomes" id="UP001216189"/>
    </source>
</evidence>
<sequence>MNDSDEHCDALSWFGRCSLLNRALEHSFNCRSRILMEIARYIQLPQFISLITKGLFIPKTSLFEDELEGLASVMFNYHEQGIAPKMENDWAKEWIYTSCWYKSTGESMAMWNLYGSNAESLMIKTTTLKLKSLIEHSKKFKTYPCRLNFVSYFSFSEYPKPLYKRESTKRTSTECSHLYDYKLDDFFYKHPAYRHEQEIRLCIVDKNAVEPYERNRNYGITIPVSGDFIDEVIFAPNATPWFKEVVCEVMSKYNIDAEISDSELDWHKEIFSPRALLF</sequence>
<dbReference type="Proteomes" id="UP001216189">
    <property type="component" value="Unassembled WGS sequence"/>
</dbReference>
<comment type="caution">
    <text evidence="1">The sequence shown here is derived from an EMBL/GenBank/DDBJ whole genome shotgun (WGS) entry which is preliminary data.</text>
</comment>
<reference evidence="1 2" key="1">
    <citation type="submission" date="2023-02" db="EMBL/GenBank/DDBJ databases">
        <title>Vibrio intestini sp. nov., a close relative of Vibrio cholerae isolated from the intestine of Healthy Culter dabryi.</title>
        <authorList>
            <person name="Wu N."/>
        </authorList>
    </citation>
    <scope>NUCLEOTIDE SEQUENCE [LARGE SCALE GENOMIC DNA]</scope>
    <source>
        <strain evidence="1 2">DSL-7</strain>
    </source>
</reference>
<evidence type="ECO:0000313" key="1">
    <source>
        <dbReference type="EMBL" id="MDE1516078.1"/>
    </source>
</evidence>
<dbReference type="EMBL" id="JARBFT010000030">
    <property type="protein sequence ID" value="MDE1516078.1"/>
    <property type="molecule type" value="Genomic_DNA"/>
</dbReference>
<gene>
    <name evidence="1" type="ORF">PUN32_13885</name>
</gene>